<evidence type="ECO:0000313" key="5">
    <source>
        <dbReference type="EMBL" id="KKU32889.1"/>
    </source>
</evidence>
<dbReference type="NCBIfam" id="TIGR01066">
    <property type="entry name" value="rplM_bact"/>
    <property type="match status" value="1"/>
</dbReference>
<dbReference type="EMBL" id="LCMI01000007">
    <property type="protein sequence ID" value="KKU32889.1"/>
    <property type="molecule type" value="Genomic_DNA"/>
</dbReference>
<organism evidence="5 6">
    <name type="scientific">Candidatus Collierbacteria bacterium GW2011_GWA2_46_26</name>
    <dbReference type="NCBI Taxonomy" id="1618381"/>
    <lineage>
        <taxon>Bacteria</taxon>
        <taxon>Candidatus Collieribacteriota</taxon>
    </lineage>
</organism>
<name>A0A0G1PJ99_9BACT</name>
<dbReference type="InterPro" id="IPR005822">
    <property type="entry name" value="Ribosomal_uL13"/>
</dbReference>
<dbReference type="CDD" id="cd00392">
    <property type="entry name" value="Ribosomal_L13"/>
    <property type="match status" value="1"/>
</dbReference>
<dbReference type="PANTHER" id="PTHR11545:SF2">
    <property type="entry name" value="LARGE RIBOSOMAL SUBUNIT PROTEIN UL13M"/>
    <property type="match status" value="1"/>
</dbReference>
<proteinExistence type="inferred from homology"/>
<gene>
    <name evidence="4" type="primary">rplM</name>
    <name evidence="5" type="ORF">UX47_C0007G0133</name>
</gene>
<dbReference type="PATRIC" id="fig|1618381.3.peg.886"/>
<keyword evidence="2 4" id="KW-0689">Ribosomal protein</keyword>
<comment type="function">
    <text evidence="4">This protein is one of the early assembly proteins of the 50S ribosomal subunit, although it is not seen to bind rRNA by itself. It is important during the early stages of 50S assembly.</text>
</comment>
<keyword evidence="3 4" id="KW-0687">Ribonucleoprotein</keyword>
<dbReference type="PIRSF" id="PIRSF002181">
    <property type="entry name" value="Ribosomal_L13"/>
    <property type="match status" value="1"/>
</dbReference>
<evidence type="ECO:0000256" key="4">
    <source>
        <dbReference type="HAMAP-Rule" id="MF_01366"/>
    </source>
</evidence>
<dbReference type="GO" id="GO:0003729">
    <property type="term" value="F:mRNA binding"/>
    <property type="evidence" value="ECO:0007669"/>
    <property type="project" value="TreeGrafter"/>
</dbReference>
<dbReference type="Gene3D" id="3.90.1180.10">
    <property type="entry name" value="Ribosomal protein L13"/>
    <property type="match status" value="1"/>
</dbReference>
<evidence type="ECO:0000313" key="6">
    <source>
        <dbReference type="Proteomes" id="UP000034794"/>
    </source>
</evidence>
<dbReference type="HAMAP" id="MF_01366">
    <property type="entry name" value="Ribosomal_uL13"/>
    <property type="match status" value="1"/>
</dbReference>
<dbReference type="GO" id="GO:0017148">
    <property type="term" value="P:negative regulation of translation"/>
    <property type="evidence" value="ECO:0007669"/>
    <property type="project" value="TreeGrafter"/>
</dbReference>
<evidence type="ECO:0000256" key="1">
    <source>
        <dbReference type="ARBA" id="ARBA00006227"/>
    </source>
</evidence>
<dbReference type="GO" id="GO:0006412">
    <property type="term" value="P:translation"/>
    <property type="evidence" value="ECO:0007669"/>
    <property type="project" value="UniProtKB-UniRule"/>
</dbReference>
<accession>A0A0G1PJ99</accession>
<dbReference type="GO" id="GO:0022625">
    <property type="term" value="C:cytosolic large ribosomal subunit"/>
    <property type="evidence" value="ECO:0007669"/>
    <property type="project" value="TreeGrafter"/>
</dbReference>
<evidence type="ECO:0000256" key="3">
    <source>
        <dbReference type="ARBA" id="ARBA00023274"/>
    </source>
</evidence>
<dbReference type="InterPro" id="IPR005823">
    <property type="entry name" value="Ribosomal_uL13_bac-type"/>
</dbReference>
<evidence type="ECO:0000256" key="2">
    <source>
        <dbReference type="ARBA" id="ARBA00022980"/>
    </source>
</evidence>
<reference evidence="5 6" key="1">
    <citation type="journal article" date="2015" name="Nature">
        <title>rRNA introns, odd ribosomes, and small enigmatic genomes across a large radiation of phyla.</title>
        <authorList>
            <person name="Brown C.T."/>
            <person name="Hug L.A."/>
            <person name="Thomas B.C."/>
            <person name="Sharon I."/>
            <person name="Castelle C.J."/>
            <person name="Singh A."/>
            <person name="Wilkins M.J."/>
            <person name="Williams K.H."/>
            <person name="Banfield J.F."/>
        </authorList>
    </citation>
    <scope>NUCLEOTIDE SEQUENCE [LARGE SCALE GENOMIC DNA]</scope>
</reference>
<dbReference type="Proteomes" id="UP000034794">
    <property type="component" value="Unassembled WGS sequence"/>
</dbReference>
<dbReference type="PANTHER" id="PTHR11545">
    <property type="entry name" value="RIBOSOMAL PROTEIN L13"/>
    <property type="match status" value="1"/>
</dbReference>
<comment type="caution">
    <text evidence="5">The sequence shown here is derived from an EMBL/GenBank/DDBJ whole genome shotgun (WGS) entry which is preliminary data.</text>
</comment>
<comment type="similarity">
    <text evidence="1 4">Belongs to the universal ribosomal protein uL13 family.</text>
</comment>
<dbReference type="InterPro" id="IPR036899">
    <property type="entry name" value="Ribosomal_uL13_sf"/>
</dbReference>
<comment type="subunit">
    <text evidence="4">Part of the 50S ribosomal subunit.</text>
</comment>
<dbReference type="AlphaFoldDB" id="A0A0G1PJ99"/>
<protein>
    <recommendedName>
        <fullName evidence="4">Large ribosomal subunit protein uL13</fullName>
    </recommendedName>
</protein>
<dbReference type="GO" id="GO:0003735">
    <property type="term" value="F:structural constituent of ribosome"/>
    <property type="evidence" value="ECO:0007669"/>
    <property type="project" value="InterPro"/>
</dbReference>
<sequence length="145" mass="16343">MKTTTLKVSDLSHHWHLVDLDGQILGRAAVKIATLLTGKGKALTGDHLDNGDFVVAINADKFRVTGKKMTDKIYYSHSGFPGGFREISLEQLKARDPRKVIEKAVKGMLPKDKFQQTRLRRLKIFTDAKHPYTVELGLVKKEETK</sequence>
<dbReference type="SUPFAM" id="SSF52161">
    <property type="entry name" value="Ribosomal protein L13"/>
    <property type="match status" value="1"/>
</dbReference>
<dbReference type="Pfam" id="PF00572">
    <property type="entry name" value="Ribosomal_L13"/>
    <property type="match status" value="1"/>
</dbReference>